<keyword evidence="13 19" id="KW-1133">Transmembrane helix</keyword>
<feature type="transmembrane region" description="Helical" evidence="19">
    <location>
        <begin position="63"/>
        <end position="86"/>
    </location>
</feature>
<dbReference type="InterPro" id="IPR001505">
    <property type="entry name" value="Copper_CuA"/>
</dbReference>
<evidence type="ECO:0000313" key="22">
    <source>
        <dbReference type="EMBL" id="ACA62658.1"/>
    </source>
</evidence>
<dbReference type="InterPro" id="IPR008972">
    <property type="entry name" value="Cupredoxin"/>
</dbReference>
<feature type="domain" description="Cytochrome oxidase subunit II copper A binding" evidence="20">
    <location>
        <begin position="92"/>
        <end position="221"/>
    </location>
</feature>
<evidence type="ECO:0000256" key="9">
    <source>
        <dbReference type="ARBA" id="ARBA00022792"/>
    </source>
</evidence>
<dbReference type="Gene3D" id="2.60.40.420">
    <property type="entry name" value="Cupredoxins - blue copper proteins"/>
    <property type="match status" value="1"/>
</dbReference>
<proteinExistence type="inferred from homology"/>
<comment type="similarity">
    <text evidence="2 18">Belongs to the cytochrome c oxidase subunit 2 family.</text>
</comment>
<evidence type="ECO:0000256" key="17">
    <source>
        <dbReference type="ARBA" id="ARBA00049512"/>
    </source>
</evidence>
<dbReference type="SUPFAM" id="SSF81464">
    <property type="entry name" value="Cytochrome c oxidase subunit II-like, transmembrane region"/>
    <property type="match status" value="1"/>
</dbReference>
<comment type="subcellular location">
    <subcellularLocation>
        <location evidence="1 18">Mitochondrion inner membrane</location>
        <topology evidence="1 18">Multi-pass membrane protein</topology>
    </subcellularLocation>
</comment>
<evidence type="ECO:0000256" key="2">
    <source>
        <dbReference type="ARBA" id="ARBA00007866"/>
    </source>
</evidence>
<dbReference type="Gene3D" id="1.10.287.90">
    <property type="match status" value="1"/>
</dbReference>
<evidence type="ECO:0000256" key="8">
    <source>
        <dbReference type="ARBA" id="ARBA00022723"/>
    </source>
</evidence>
<dbReference type="PROSITE" id="PS50857">
    <property type="entry name" value="COX2_CUA"/>
    <property type="match status" value="1"/>
</dbReference>
<dbReference type="GO" id="GO:0016491">
    <property type="term" value="F:oxidoreductase activity"/>
    <property type="evidence" value="ECO:0007669"/>
    <property type="project" value="InterPro"/>
</dbReference>
<evidence type="ECO:0000259" key="20">
    <source>
        <dbReference type="PROSITE" id="PS50857"/>
    </source>
</evidence>
<geneLocation type="mitochondrion" evidence="22"/>
<dbReference type="PROSITE" id="PS00078">
    <property type="entry name" value="COX2"/>
    <property type="match status" value="1"/>
</dbReference>
<evidence type="ECO:0000256" key="18">
    <source>
        <dbReference type="RuleBase" id="RU000457"/>
    </source>
</evidence>
<evidence type="ECO:0000256" key="5">
    <source>
        <dbReference type="ARBA" id="ARBA00022448"/>
    </source>
</evidence>
<dbReference type="PRINTS" id="PR01166">
    <property type="entry name" value="CYCOXIDASEII"/>
</dbReference>
<evidence type="ECO:0000256" key="4">
    <source>
        <dbReference type="ARBA" id="ARBA00015946"/>
    </source>
</evidence>
<keyword evidence="10" id="KW-0460">Magnesium</keyword>
<gene>
    <name evidence="22" type="primary">CO2</name>
</gene>
<evidence type="ECO:0000256" key="1">
    <source>
        <dbReference type="ARBA" id="ARBA00004448"/>
    </source>
</evidence>
<dbReference type="NCBIfam" id="TIGR02866">
    <property type="entry name" value="CoxB"/>
    <property type="match status" value="1"/>
</dbReference>
<evidence type="ECO:0000256" key="19">
    <source>
        <dbReference type="SAM" id="Phobius"/>
    </source>
</evidence>
<comment type="function">
    <text evidence="18">Component of the cytochrome c oxidase, the last enzyme in the mitochondrial electron transport chain which drives oxidative phosphorylation. The respiratory chain contains 3 multisubunit complexes succinate dehydrogenase (complex II, CII), ubiquinol-cytochrome c oxidoreductase (cytochrome b-c1 complex, complex III, CIII) and cytochrome c oxidase (complex IV, CIV), that cooperate to transfer electrons derived from NADH and succinate to molecular oxygen, creating an electrochemical gradient over the inner membrane that drives transmembrane transport and the ATP synthase. Cytochrome c oxidase is the component of the respiratory chain that catalyzes the reduction of oxygen to water. Electrons originating from reduced cytochrome c in the intermembrane space (IMS) are transferred via the dinuclear copper A center (CU(A)) of subunit 2 and heme A of subunit 1 to the active site in subunit 1, a binuclear center (BNC) formed by heme A3 and copper B (CU(B)). The BNC reduces molecular oxygen to 2 water molecules using 4 electrons from cytochrome c in the IMS and 4 protons from the mitochondrial matrix.</text>
</comment>
<organism evidence="22">
    <name type="scientific">Calisoga longitarsis</name>
    <dbReference type="NCBI Taxonomy" id="394809"/>
    <lineage>
        <taxon>Eukaryota</taxon>
        <taxon>Metazoa</taxon>
        <taxon>Ecdysozoa</taxon>
        <taxon>Arthropoda</taxon>
        <taxon>Chelicerata</taxon>
        <taxon>Arachnida</taxon>
        <taxon>Araneae</taxon>
        <taxon>Mygalomorphae</taxon>
        <taxon>Avicularoidea</taxon>
        <taxon>Nemesiidae</taxon>
        <taxon>Calisoga</taxon>
    </lineage>
</organism>
<dbReference type="PROSITE" id="PS50999">
    <property type="entry name" value="COX2_TM"/>
    <property type="match status" value="1"/>
</dbReference>
<sequence length="221" mass="24732">MPTWGSLYFQNATSPVMEQLIFFHDHVMVVLIIVTILVGYVLLSSIFGLSFNRHVLEGQELESIWTVLPAVFLLMIALPSLSLLYVMEEMDDPDVSVKVVGHQWYWSYEYADMGEKVYDSYMIPDGEEANFRLMEVDNSLSIPAGVGVRMIVTSGDVIHSWTVPDLGVKADGIPGRLNQVLFLGNSPGLHVGQCSEICGVNHSFMPIVIYIINGVDFLDQW</sequence>
<dbReference type="InterPro" id="IPR014222">
    <property type="entry name" value="Cyt_c_oxidase_su2"/>
</dbReference>
<keyword evidence="11" id="KW-1278">Translocase</keyword>
<dbReference type="InterPro" id="IPR036257">
    <property type="entry name" value="Cyt_c_oxidase_su2_TM_sf"/>
</dbReference>
<keyword evidence="7 18" id="KW-0812">Transmembrane</keyword>
<feature type="transmembrane region" description="Helical" evidence="19">
    <location>
        <begin position="27"/>
        <end position="51"/>
    </location>
</feature>
<dbReference type="InterPro" id="IPR011759">
    <property type="entry name" value="Cyt_c_oxidase_su2_TM_dom"/>
</dbReference>
<dbReference type="CDD" id="cd13912">
    <property type="entry name" value="CcO_II_C"/>
    <property type="match status" value="1"/>
</dbReference>
<dbReference type="Pfam" id="PF02790">
    <property type="entry name" value="COX2_TM"/>
    <property type="match status" value="1"/>
</dbReference>
<evidence type="ECO:0000256" key="11">
    <source>
        <dbReference type="ARBA" id="ARBA00022967"/>
    </source>
</evidence>
<comment type="catalytic activity">
    <reaction evidence="17">
        <text>4 Fe(II)-[cytochrome c] + O2 + 8 H(+)(in) = 4 Fe(III)-[cytochrome c] + 2 H2O + 4 H(+)(out)</text>
        <dbReference type="Rhea" id="RHEA:11436"/>
        <dbReference type="Rhea" id="RHEA-COMP:10350"/>
        <dbReference type="Rhea" id="RHEA-COMP:14399"/>
        <dbReference type="ChEBI" id="CHEBI:15377"/>
        <dbReference type="ChEBI" id="CHEBI:15378"/>
        <dbReference type="ChEBI" id="CHEBI:15379"/>
        <dbReference type="ChEBI" id="CHEBI:29033"/>
        <dbReference type="ChEBI" id="CHEBI:29034"/>
        <dbReference type="EC" id="7.1.1.9"/>
    </reaction>
    <physiologicalReaction direction="left-to-right" evidence="17">
        <dbReference type="Rhea" id="RHEA:11437"/>
    </physiologicalReaction>
</comment>
<dbReference type="SUPFAM" id="SSF49503">
    <property type="entry name" value="Cupredoxins"/>
    <property type="match status" value="1"/>
</dbReference>
<evidence type="ECO:0000256" key="10">
    <source>
        <dbReference type="ARBA" id="ARBA00022842"/>
    </source>
</evidence>
<name>B2CKU6_9ARAC</name>
<dbReference type="GO" id="GO:0042773">
    <property type="term" value="P:ATP synthesis coupled electron transport"/>
    <property type="evidence" value="ECO:0007669"/>
    <property type="project" value="TreeGrafter"/>
</dbReference>
<keyword evidence="6 18" id="KW-0679">Respiratory chain</keyword>
<keyword evidence="8 18" id="KW-0479">Metal-binding</keyword>
<protein>
    <recommendedName>
        <fullName evidence="4 18">Cytochrome c oxidase subunit 2</fullName>
    </recommendedName>
</protein>
<evidence type="ECO:0000256" key="15">
    <source>
        <dbReference type="ARBA" id="ARBA00023128"/>
    </source>
</evidence>
<keyword evidence="9 18" id="KW-0999">Mitochondrion inner membrane</keyword>
<dbReference type="Pfam" id="PF00116">
    <property type="entry name" value="COX2"/>
    <property type="match status" value="1"/>
</dbReference>
<accession>B2CKU6</accession>
<dbReference type="EMBL" id="EU523754">
    <property type="protein sequence ID" value="ACA62658.1"/>
    <property type="molecule type" value="Genomic_DNA"/>
</dbReference>
<reference evidence="22" key="1">
    <citation type="journal article" date="2008" name="Mol. Biol. Evol.">
        <title>Parallel evolution of truncated transfer RNA genes in arachnid mitochondrial genomes.</title>
        <authorList>
            <person name="Masta S.E."/>
            <person name="Boore J.L."/>
        </authorList>
    </citation>
    <scope>NUCLEOTIDE SEQUENCE</scope>
</reference>
<dbReference type="PANTHER" id="PTHR22888">
    <property type="entry name" value="CYTOCHROME C OXIDASE, SUBUNIT II"/>
    <property type="match status" value="1"/>
</dbReference>
<keyword evidence="14 18" id="KW-0186">Copper</keyword>
<keyword evidence="16 18" id="KW-0472">Membrane</keyword>
<dbReference type="GO" id="GO:0005507">
    <property type="term" value="F:copper ion binding"/>
    <property type="evidence" value="ECO:0007669"/>
    <property type="project" value="InterPro"/>
</dbReference>
<comment type="subunit">
    <text evidence="3">Component of the cytochrome c oxidase (complex IV, CIV), a multisubunit enzyme composed of a catalytic core of 3 subunits and several supernumerary subunits. The complex exists as a monomer or a dimer and forms supercomplexes (SCs) in the inner mitochondrial membrane with ubiquinol-cytochrome c oxidoreductase (cytochrome b-c1 complex, complex III, CIII).</text>
</comment>
<evidence type="ECO:0000256" key="14">
    <source>
        <dbReference type="ARBA" id="ARBA00023008"/>
    </source>
</evidence>
<evidence type="ECO:0000256" key="7">
    <source>
        <dbReference type="ARBA" id="ARBA00022692"/>
    </source>
</evidence>
<dbReference type="InterPro" id="IPR034210">
    <property type="entry name" value="CcO_II_C"/>
</dbReference>
<dbReference type="InterPro" id="IPR002429">
    <property type="entry name" value="CcO_II-like_C"/>
</dbReference>
<dbReference type="PANTHER" id="PTHR22888:SF9">
    <property type="entry name" value="CYTOCHROME C OXIDASE SUBUNIT 2"/>
    <property type="match status" value="1"/>
</dbReference>
<comment type="cofactor">
    <cofactor evidence="18">
        <name>Cu cation</name>
        <dbReference type="ChEBI" id="CHEBI:23378"/>
    </cofactor>
    <text evidence="18">Binds a copper A center.</text>
</comment>
<keyword evidence="15 18" id="KW-0496">Mitochondrion</keyword>
<feature type="domain" description="Cytochrome oxidase subunit II transmembrane region profile" evidence="21">
    <location>
        <begin position="1"/>
        <end position="91"/>
    </location>
</feature>
<keyword evidence="12 18" id="KW-0249">Electron transport</keyword>
<dbReference type="GO" id="GO:0005743">
    <property type="term" value="C:mitochondrial inner membrane"/>
    <property type="evidence" value="ECO:0007669"/>
    <property type="project" value="UniProtKB-SubCell"/>
</dbReference>
<evidence type="ECO:0000256" key="6">
    <source>
        <dbReference type="ARBA" id="ARBA00022660"/>
    </source>
</evidence>
<evidence type="ECO:0000256" key="13">
    <source>
        <dbReference type="ARBA" id="ARBA00022989"/>
    </source>
</evidence>
<evidence type="ECO:0000259" key="21">
    <source>
        <dbReference type="PROSITE" id="PS50999"/>
    </source>
</evidence>
<evidence type="ECO:0000256" key="16">
    <source>
        <dbReference type="ARBA" id="ARBA00023136"/>
    </source>
</evidence>
<evidence type="ECO:0000256" key="12">
    <source>
        <dbReference type="ARBA" id="ARBA00022982"/>
    </source>
</evidence>
<dbReference type="AlphaFoldDB" id="B2CKU6"/>
<keyword evidence="5 18" id="KW-0813">Transport</keyword>
<dbReference type="InterPro" id="IPR045187">
    <property type="entry name" value="CcO_II"/>
</dbReference>
<dbReference type="GO" id="GO:0004129">
    <property type="term" value="F:cytochrome-c oxidase activity"/>
    <property type="evidence" value="ECO:0007669"/>
    <property type="project" value="UniProtKB-EC"/>
</dbReference>
<evidence type="ECO:0000256" key="3">
    <source>
        <dbReference type="ARBA" id="ARBA00011164"/>
    </source>
</evidence>